<dbReference type="InterPro" id="IPR009075">
    <property type="entry name" value="AcylCo_DH/oxidase_C"/>
</dbReference>
<reference evidence="15 16" key="1">
    <citation type="submission" date="2018-03" db="EMBL/GenBank/DDBJ databases">
        <title>Genome sequencing of Phreatobacter sp.</title>
        <authorList>
            <person name="Kim S.-J."/>
            <person name="Heo J."/>
            <person name="Kwon S.-W."/>
        </authorList>
    </citation>
    <scope>NUCLEOTIDE SEQUENCE [LARGE SCALE GENOMIC DNA]</scope>
    <source>
        <strain evidence="15 16">S-12</strain>
    </source>
</reference>
<dbReference type="GO" id="GO:0050660">
    <property type="term" value="F:flavin adenine dinucleotide binding"/>
    <property type="evidence" value="ECO:0007669"/>
    <property type="project" value="InterPro"/>
</dbReference>
<dbReference type="Gene3D" id="1.20.140.10">
    <property type="entry name" value="Butyryl-CoA Dehydrogenase, subunit A, domain 3"/>
    <property type="match status" value="1"/>
</dbReference>
<evidence type="ECO:0000256" key="2">
    <source>
        <dbReference type="ARBA" id="ARBA00009347"/>
    </source>
</evidence>
<gene>
    <name evidence="15" type="ORF">C6569_15475</name>
</gene>
<evidence type="ECO:0000313" key="16">
    <source>
        <dbReference type="Proteomes" id="UP000237889"/>
    </source>
</evidence>
<dbReference type="PANTHER" id="PTHR42803">
    <property type="entry name" value="ACYL-COA DEHYDROGENASE"/>
    <property type="match status" value="1"/>
</dbReference>
<dbReference type="InterPro" id="IPR006091">
    <property type="entry name" value="Acyl-CoA_Oxase/DH_mid-dom"/>
</dbReference>
<evidence type="ECO:0000256" key="5">
    <source>
        <dbReference type="ARBA" id="ARBA00023002"/>
    </source>
</evidence>
<comment type="function">
    <text evidence="7">Involved in the assimilation of dimethylsulphoniopropionate (DMSP), an important compound in the fixation of carbon in marine phytoplankton, by mediating the conversion of 3-(methylthio)propanoyl-CoA (MMPA-CoA) to 3-(methylthio)acryloyl-CoA (MTA-CoA).</text>
</comment>
<keyword evidence="4 10" id="KW-0274">FAD</keyword>
<proteinExistence type="inferred from homology"/>
<evidence type="ECO:0000259" key="12">
    <source>
        <dbReference type="Pfam" id="PF02770"/>
    </source>
</evidence>
<comment type="catalytic activity">
    <reaction evidence="6">
        <text>3-(methylsulfanyl)propanoyl-CoA + oxidized [electron-transfer flavoprotein] + H(+) = 3-(methylsulfanyl)acryloyl-CoA + reduced [electron-transfer flavoprotein]</text>
        <dbReference type="Rhea" id="RHEA:52612"/>
        <dbReference type="Rhea" id="RHEA-COMP:10685"/>
        <dbReference type="Rhea" id="RHEA-COMP:10686"/>
        <dbReference type="ChEBI" id="CHEBI:15378"/>
        <dbReference type="ChEBI" id="CHEBI:57692"/>
        <dbReference type="ChEBI" id="CHEBI:58307"/>
        <dbReference type="ChEBI" id="CHEBI:82815"/>
        <dbReference type="ChEBI" id="CHEBI:84994"/>
        <dbReference type="EC" id="1.3.99.41"/>
    </reaction>
    <physiologicalReaction direction="left-to-right" evidence="6">
        <dbReference type="Rhea" id="RHEA:52613"/>
    </physiologicalReaction>
</comment>
<dbReference type="Pfam" id="PF02771">
    <property type="entry name" value="Acyl-CoA_dh_N"/>
    <property type="match status" value="1"/>
</dbReference>
<organism evidence="15 16">
    <name type="scientific">Phreatobacter cathodiphilus</name>
    <dbReference type="NCBI Taxonomy" id="1868589"/>
    <lineage>
        <taxon>Bacteria</taxon>
        <taxon>Pseudomonadati</taxon>
        <taxon>Pseudomonadota</taxon>
        <taxon>Alphaproteobacteria</taxon>
        <taxon>Hyphomicrobiales</taxon>
        <taxon>Phreatobacteraceae</taxon>
        <taxon>Phreatobacter</taxon>
    </lineage>
</organism>
<accession>A0A2S0NEG9</accession>
<sequence length="598" mass="64260">MPIYKAPIEDTMFVLYDVLKLDGYGNLPGFSDAPRDLVEAIVSEGAKFCEEVLQPLNAVGDTVGCRRNDDGTVTTPPGFKEAYKQYQEGGWMGLAFSPDYGGQGLPATVNTVVGEFMSSANLAWGMYPGLTQGAMAALNVHASDEIKQIYLPKMTSGEWTGTMNLTEPHCGTDLGMLRTKAVPNGDGSYRLTGQKIFISAGEHDMAENIIHLVLARIEGAPAGTKGISLFVVPKFLPTPDNMPGERNGVSCGKIEEKMGIHGNATCVMNYDEAKGWLVGQENKGLNAMFVMMNEARLSVGVQGLSQSEVAYQNAVAYAKDRIQGRSLSGPKAPEKAADPIIVHPDVRRTLMTLRAVNEAGRALILWTALMADVSHRSEDAAERQKAEDHLGLMTPIVKGVLTDLGFDNAVKAQQMYGGHGYITEWGMGQFVRDARITMIYEGANGIQALDLVGRKLAANGGRAVMSFFNEVGTFCSQNKDDAAVGAYVGSLSKGLKDLQAATMWFMQNAMAKPDNAGAGSTPYMHMFGLVAMGYMWAKMAKVASEKLAGDADGSADRMNAKLVTARFFFEQMMPETGAHLARIQAGADSMMALAADAF</sequence>
<evidence type="ECO:0000256" key="7">
    <source>
        <dbReference type="ARBA" id="ARBA00058683"/>
    </source>
</evidence>
<feature type="domain" description="Acyl-CoA oxidase/dehydrogenase middle" evidence="12">
    <location>
        <begin position="163"/>
        <end position="271"/>
    </location>
</feature>
<dbReference type="Pfam" id="PF12806">
    <property type="entry name" value="Acyl-CoA_dh_C"/>
    <property type="match status" value="1"/>
</dbReference>
<evidence type="ECO:0000259" key="14">
    <source>
        <dbReference type="Pfam" id="PF12806"/>
    </source>
</evidence>
<protein>
    <recommendedName>
        <fullName evidence="9">3-methylmercaptopropionyl-CoA dehydrogenase</fullName>
        <ecNumber evidence="8">1.3.99.41</ecNumber>
    </recommendedName>
</protein>
<name>A0A2S0NEG9_9HYPH</name>
<dbReference type="InterPro" id="IPR037069">
    <property type="entry name" value="AcylCoA_DH/ox_N_sf"/>
</dbReference>
<dbReference type="AlphaFoldDB" id="A0A2S0NEG9"/>
<dbReference type="EC" id="1.3.99.41" evidence="8"/>
<evidence type="ECO:0000256" key="1">
    <source>
        <dbReference type="ARBA" id="ARBA00001974"/>
    </source>
</evidence>
<dbReference type="Gene3D" id="2.40.110.10">
    <property type="entry name" value="Butyryl-CoA Dehydrogenase, subunit A, domain 2"/>
    <property type="match status" value="1"/>
</dbReference>
<dbReference type="PANTHER" id="PTHR42803:SF1">
    <property type="entry name" value="BROAD-SPECIFICITY LINEAR ACYL-COA DEHYDROGENASE FADE5"/>
    <property type="match status" value="1"/>
</dbReference>
<evidence type="ECO:0000313" key="15">
    <source>
        <dbReference type="EMBL" id="AVO46341.1"/>
    </source>
</evidence>
<evidence type="ECO:0000259" key="13">
    <source>
        <dbReference type="Pfam" id="PF02771"/>
    </source>
</evidence>
<dbReference type="FunFam" id="2.40.110.10:FF:000031">
    <property type="entry name" value="Acyl-CoA dehydrogenase, putative"/>
    <property type="match status" value="1"/>
</dbReference>
<dbReference type="Proteomes" id="UP000237889">
    <property type="component" value="Chromosome"/>
</dbReference>
<keyword evidence="3 10" id="KW-0285">Flavoprotein</keyword>
<dbReference type="Gene3D" id="1.10.540.10">
    <property type="entry name" value="Acyl-CoA dehydrogenase/oxidase, N-terminal domain"/>
    <property type="match status" value="1"/>
</dbReference>
<dbReference type="OrthoDB" id="9807883at2"/>
<dbReference type="InterPro" id="IPR025878">
    <property type="entry name" value="Acyl-CoA_dh-like_C_dom"/>
</dbReference>
<dbReference type="EMBL" id="CP027668">
    <property type="protein sequence ID" value="AVO46341.1"/>
    <property type="molecule type" value="Genomic_DNA"/>
</dbReference>
<dbReference type="InterPro" id="IPR009100">
    <property type="entry name" value="AcylCoA_DH/oxidase_NM_dom_sf"/>
</dbReference>
<evidence type="ECO:0000256" key="4">
    <source>
        <dbReference type="ARBA" id="ARBA00022827"/>
    </source>
</evidence>
<dbReference type="InterPro" id="IPR036250">
    <property type="entry name" value="AcylCo_DH-like_C"/>
</dbReference>
<evidence type="ECO:0000259" key="11">
    <source>
        <dbReference type="Pfam" id="PF00441"/>
    </source>
</evidence>
<dbReference type="GO" id="GO:0016627">
    <property type="term" value="F:oxidoreductase activity, acting on the CH-CH group of donors"/>
    <property type="evidence" value="ECO:0007669"/>
    <property type="project" value="InterPro"/>
</dbReference>
<evidence type="ECO:0000256" key="10">
    <source>
        <dbReference type="RuleBase" id="RU362125"/>
    </source>
</evidence>
<comment type="similarity">
    <text evidence="2 10">Belongs to the acyl-CoA dehydrogenase family.</text>
</comment>
<dbReference type="Pfam" id="PF02770">
    <property type="entry name" value="Acyl-CoA_dh_M"/>
    <property type="match status" value="1"/>
</dbReference>
<feature type="domain" description="Acetyl-CoA dehydrogenase-like C-terminal" evidence="14">
    <location>
        <begin position="467"/>
        <end position="593"/>
    </location>
</feature>
<keyword evidence="16" id="KW-1185">Reference proteome</keyword>
<dbReference type="RefSeq" id="WP_106749682.1">
    <property type="nucleotide sequence ID" value="NZ_CP027668.1"/>
</dbReference>
<dbReference type="SUPFAM" id="SSF47203">
    <property type="entry name" value="Acyl-CoA dehydrogenase C-terminal domain-like"/>
    <property type="match status" value="1"/>
</dbReference>
<dbReference type="InterPro" id="IPR046373">
    <property type="entry name" value="Acyl-CoA_Oxase/DH_mid-dom_sf"/>
</dbReference>
<evidence type="ECO:0000256" key="6">
    <source>
        <dbReference type="ARBA" id="ARBA00051388"/>
    </source>
</evidence>
<evidence type="ECO:0000256" key="9">
    <source>
        <dbReference type="ARBA" id="ARBA00069043"/>
    </source>
</evidence>
<feature type="domain" description="Acyl-CoA dehydrogenase/oxidase N-terminal" evidence="13">
    <location>
        <begin position="76"/>
        <end position="158"/>
    </location>
</feature>
<evidence type="ECO:0000256" key="3">
    <source>
        <dbReference type="ARBA" id="ARBA00022630"/>
    </source>
</evidence>
<evidence type="ECO:0000256" key="8">
    <source>
        <dbReference type="ARBA" id="ARBA00066694"/>
    </source>
</evidence>
<feature type="domain" description="Acyl-CoA dehydrogenase/oxidase C-terminal" evidence="11">
    <location>
        <begin position="282"/>
        <end position="451"/>
    </location>
</feature>
<dbReference type="Pfam" id="PF00441">
    <property type="entry name" value="Acyl-CoA_dh_1"/>
    <property type="match status" value="1"/>
</dbReference>
<dbReference type="InterPro" id="IPR013786">
    <property type="entry name" value="AcylCoA_DH/ox_N"/>
</dbReference>
<keyword evidence="5 10" id="KW-0560">Oxidoreductase</keyword>
<dbReference type="InterPro" id="IPR052166">
    <property type="entry name" value="Diverse_Acyl-CoA_DH"/>
</dbReference>
<comment type="cofactor">
    <cofactor evidence="1 10">
        <name>FAD</name>
        <dbReference type="ChEBI" id="CHEBI:57692"/>
    </cofactor>
</comment>
<dbReference type="SUPFAM" id="SSF56645">
    <property type="entry name" value="Acyl-CoA dehydrogenase NM domain-like"/>
    <property type="match status" value="1"/>
</dbReference>
<dbReference type="KEGG" id="phr:C6569_15475"/>